<feature type="compositionally biased region" description="Low complexity" evidence="1">
    <location>
        <begin position="36"/>
        <end position="55"/>
    </location>
</feature>
<dbReference type="EMBL" id="JABWMH010000002">
    <property type="protein sequence ID" value="NVD27600.1"/>
    <property type="molecule type" value="Genomic_DNA"/>
</dbReference>
<feature type="region of interest" description="Disordered" evidence="1">
    <location>
        <begin position="1"/>
        <end position="59"/>
    </location>
</feature>
<evidence type="ECO:0000256" key="1">
    <source>
        <dbReference type="SAM" id="MobiDB-lite"/>
    </source>
</evidence>
<keyword evidence="4" id="KW-1185">Reference proteome</keyword>
<comment type="caution">
    <text evidence="3">The sequence shown here is derived from an EMBL/GenBank/DDBJ whole genome shotgun (WGS) entry which is preliminary data.</text>
</comment>
<reference evidence="3 4" key="1">
    <citation type="submission" date="2020-06" db="EMBL/GenBank/DDBJ databases">
        <authorList>
            <person name="Kim S.-J."/>
            <person name="Park S.-J."/>
        </authorList>
    </citation>
    <scope>NUCLEOTIDE SEQUENCE [LARGE SCALE GENOMIC DNA]</scope>
    <source>
        <strain evidence="3 4">SW-151</strain>
    </source>
</reference>
<feature type="transmembrane region" description="Helical" evidence="2">
    <location>
        <begin position="142"/>
        <end position="159"/>
    </location>
</feature>
<evidence type="ECO:0000256" key="2">
    <source>
        <dbReference type="SAM" id="Phobius"/>
    </source>
</evidence>
<keyword evidence="2" id="KW-0472">Membrane</keyword>
<evidence type="ECO:0008006" key="5">
    <source>
        <dbReference type="Google" id="ProtNLM"/>
    </source>
</evidence>
<evidence type="ECO:0000313" key="3">
    <source>
        <dbReference type="EMBL" id="NVD27600.1"/>
    </source>
</evidence>
<dbReference type="RefSeq" id="WP_176279110.1">
    <property type="nucleotide sequence ID" value="NZ_JABWMH010000002.1"/>
</dbReference>
<accession>A0ABX2N1L0</accession>
<proteinExistence type="predicted"/>
<evidence type="ECO:0000313" key="4">
    <source>
        <dbReference type="Proteomes" id="UP000652427"/>
    </source>
</evidence>
<feature type="compositionally biased region" description="Basic and acidic residues" evidence="1">
    <location>
        <begin position="22"/>
        <end position="31"/>
    </location>
</feature>
<protein>
    <recommendedName>
        <fullName evidence="5">DUF883 family protein</fullName>
    </recommendedName>
</protein>
<name>A0ABX2N1L0_9SPHN</name>
<keyword evidence="2" id="KW-1133">Transmembrane helix</keyword>
<sequence>MAEVKKPAVKTSGKTATRKTAAKKDTSEKRTAKAQKAAPLKAGATKAAASTASSTGDFRDRAITKAKSAATAGKEHTGNAIENLSRIIEDSAKTIDENVGEKYGNYARSAADTVSSFAEKLNGKEVDEMVDDARDFVRKSPAVAIGAAAVVGFLISRLVKSGMDDRDA</sequence>
<gene>
    <name evidence="3" type="ORF">HUO14_06745</name>
</gene>
<keyword evidence="2" id="KW-0812">Transmembrane</keyword>
<organism evidence="3 4">
    <name type="scientific">Parasphingorhabdus flavimaris</name>
    <dbReference type="NCBI Taxonomy" id="266812"/>
    <lineage>
        <taxon>Bacteria</taxon>
        <taxon>Pseudomonadati</taxon>
        <taxon>Pseudomonadota</taxon>
        <taxon>Alphaproteobacteria</taxon>
        <taxon>Sphingomonadales</taxon>
        <taxon>Sphingomonadaceae</taxon>
        <taxon>Parasphingorhabdus</taxon>
    </lineage>
</organism>
<dbReference type="Proteomes" id="UP000652427">
    <property type="component" value="Unassembled WGS sequence"/>
</dbReference>